<sequence length="140" mass="15990">MVKRIHPFRYGHVSFPSYLFIFRLHHSDNCACGEKGDTLHYATSCHLTSYFHFTKGSAENTLLWWQNLLLNELPRIKIAKLISFFTDNKDLMKQQTDATSSSDSDPDFSSSSRSHSDQPRPSRADMGKLRPAGRLYPAHG</sequence>
<protein>
    <submittedName>
        <fullName evidence="2">Uncharacterized protein</fullName>
    </submittedName>
</protein>
<proteinExistence type="predicted"/>
<feature type="compositionally biased region" description="Basic and acidic residues" evidence="1">
    <location>
        <begin position="114"/>
        <end position="128"/>
    </location>
</feature>
<comment type="caution">
    <text evidence="2">The sequence shown here is derived from an EMBL/GenBank/DDBJ whole genome shotgun (WGS) entry which is preliminary data.</text>
</comment>
<feature type="region of interest" description="Disordered" evidence="1">
    <location>
        <begin position="95"/>
        <end position="140"/>
    </location>
</feature>
<evidence type="ECO:0000256" key="1">
    <source>
        <dbReference type="SAM" id="MobiDB-lite"/>
    </source>
</evidence>
<organism evidence="2 3">
    <name type="scientific">Araneus ventricosus</name>
    <name type="common">Orbweaver spider</name>
    <name type="synonym">Epeira ventricosa</name>
    <dbReference type="NCBI Taxonomy" id="182803"/>
    <lineage>
        <taxon>Eukaryota</taxon>
        <taxon>Metazoa</taxon>
        <taxon>Ecdysozoa</taxon>
        <taxon>Arthropoda</taxon>
        <taxon>Chelicerata</taxon>
        <taxon>Arachnida</taxon>
        <taxon>Araneae</taxon>
        <taxon>Araneomorphae</taxon>
        <taxon>Entelegynae</taxon>
        <taxon>Araneoidea</taxon>
        <taxon>Araneidae</taxon>
        <taxon>Araneus</taxon>
    </lineage>
</organism>
<reference evidence="2 3" key="1">
    <citation type="journal article" date="2019" name="Sci. Rep.">
        <title>Orb-weaving spider Araneus ventricosus genome elucidates the spidroin gene catalogue.</title>
        <authorList>
            <person name="Kono N."/>
            <person name="Nakamura H."/>
            <person name="Ohtoshi R."/>
            <person name="Moran D.A.P."/>
            <person name="Shinohara A."/>
            <person name="Yoshida Y."/>
            <person name="Fujiwara M."/>
            <person name="Mori M."/>
            <person name="Tomita M."/>
            <person name="Arakawa K."/>
        </authorList>
    </citation>
    <scope>NUCLEOTIDE SEQUENCE [LARGE SCALE GENOMIC DNA]</scope>
</reference>
<dbReference type="EMBL" id="BGPR01003872">
    <property type="protein sequence ID" value="GBM93413.1"/>
    <property type="molecule type" value="Genomic_DNA"/>
</dbReference>
<dbReference type="Proteomes" id="UP000499080">
    <property type="component" value="Unassembled WGS sequence"/>
</dbReference>
<evidence type="ECO:0000313" key="2">
    <source>
        <dbReference type="EMBL" id="GBM93413.1"/>
    </source>
</evidence>
<gene>
    <name evidence="2" type="ORF">AVEN_160677_1</name>
</gene>
<name>A0A4Y2JSN4_ARAVE</name>
<dbReference type="AlphaFoldDB" id="A0A4Y2JSN4"/>
<keyword evidence="3" id="KW-1185">Reference proteome</keyword>
<evidence type="ECO:0000313" key="3">
    <source>
        <dbReference type="Proteomes" id="UP000499080"/>
    </source>
</evidence>
<feature type="compositionally biased region" description="Low complexity" evidence="1">
    <location>
        <begin position="100"/>
        <end position="113"/>
    </location>
</feature>
<accession>A0A4Y2JSN4</accession>